<evidence type="ECO:0000256" key="2">
    <source>
        <dbReference type="ARBA" id="ARBA00022598"/>
    </source>
</evidence>
<dbReference type="PANTHER" id="PTHR43201">
    <property type="entry name" value="ACYL-COA SYNTHETASE"/>
    <property type="match status" value="1"/>
</dbReference>
<keyword evidence="2 5" id="KW-0436">Ligase</keyword>
<accession>A0A3A6WJZ3</accession>
<dbReference type="Gene3D" id="3.40.50.12780">
    <property type="entry name" value="N-terminal domain of ligase-like"/>
    <property type="match status" value="1"/>
</dbReference>
<dbReference type="InterPro" id="IPR000873">
    <property type="entry name" value="AMP-dep_synth/lig_dom"/>
</dbReference>
<gene>
    <name evidence="5" type="ORF">D2965_09250</name>
</gene>
<feature type="domain" description="AMP-binding enzyme C-terminal" evidence="4">
    <location>
        <begin position="344"/>
        <end position="415"/>
    </location>
</feature>
<proteinExistence type="inferred from homology"/>
<comment type="caution">
    <text evidence="5">The sequence shown here is derived from an EMBL/GenBank/DDBJ whole genome shotgun (WGS) entry which is preliminary data.</text>
</comment>
<comment type="similarity">
    <text evidence="1">Belongs to the ATP-dependent AMP-binding enzyme family.</text>
</comment>
<evidence type="ECO:0000259" key="3">
    <source>
        <dbReference type="Pfam" id="PF00501"/>
    </source>
</evidence>
<evidence type="ECO:0000313" key="5">
    <source>
        <dbReference type="EMBL" id="RJY49750.1"/>
    </source>
</evidence>
<dbReference type="GO" id="GO:0031956">
    <property type="term" value="F:medium-chain fatty acid-CoA ligase activity"/>
    <property type="evidence" value="ECO:0007669"/>
    <property type="project" value="TreeGrafter"/>
</dbReference>
<dbReference type="GO" id="GO:0006631">
    <property type="term" value="P:fatty acid metabolic process"/>
    <property type="evidence" value="ECO:0007669"/>
    <property type="project" value="TreeGrafter"/>
</dbReference>
<evidence type="ECO:0000313" key="6">
    <source>
        <dbReference type="Proteomes" id="UP000277803"/>
    </source>
</evidence>
<feature type="domain" description="AMP-dependent synthetase/ligase" evidence="3">
    <location>
        <begin position="119"/>
        <end position="292"/>
    </location>
</feature>
<dbReference type="Pfam" id="PF13193">
    <property type="entry name" value="AMP-binding_C"/>
    <property type="match status" value="1"/>
</dbReference>
<dbReference type="Gene3D" id="3.30.300.30">
    <property type="match status" value="1"/>
</dbReference>
<dbReference type="PANTHER" id="PTHR43201:SF5">
    <property type="entry name" value="MEDIUM-CHAIN ACYL-COA LIGASE ACSF2, MITOCHONDRIAL"/>
    <property type="match status" value="1"/>
</dbReference>
<dbReference type="AlphaFoldDB" id="A0A3A6WJZ3"/>
<dbReference type="Proteomes" id="UP000277803">
    <property type="component" value="Unassembled WGS sequence"/>
</dbReference>
<reference evidence="5 6" key="1">
    <citation type="submission" date="2018-09" db="EMBL/GenBank/DDBJ databases">
        <title>Genome sequence of Veillonella atypica isolated from periodontal Korean patients.</title>
        <authorList>
            <person name="Lee J.-H."/>
            <person name="Moon J.-H."/>
            <person name="Shin S.-Y."/>
        </authorList>
    </citation>
    <scope>NUCLEOTIDE SEQUENCE [LARGE SCALE GENOMIC DNA]</scope>
    <source>
        <strain evidence="5 6">KHUD_V1</strain>
    </source>
</reference>
<evidence type="ECO:0000259" key="4">
    <source>
        <dbReference type="Pfam" id="PF13193"/>
    </source>
</evidence>
<protein>
    <submittedName>
        <fullName evidence="5">Long-chain fatty acid--CoA ligase</fullName>
    </submittedName>
</protein>
<dbReference type="SUPFAM" id="SSF56801">
    <property type="entry name" value="Acetyl-CoA synthetase-like"/>
    <property type="match status" value="1"/>
</dbReference>
<dbReference type="InterPro" id="IPR025110">
    <property type="entry name" value="AMP-bd_C"/>
</dbReference>
<organism evidence="5 6">
    <name type="scientific">Veillonella atypica</name>
    <dbReference type="NCBI Taxonomy" id="39777"/>
    <lineage>
        <taxon>Bacteria</taxon>
        <taxon>Bacillati</taxon>
        <taxon>Bacillota</taxon>
        <taxon>Negativicutes</taxon>
        <taxon>Veillonellales</taxon>
        <taxon>Veillonellaceae</taxon>
        <taxon>Veillonella</taxon>
    </lineage>
</organism>
<dbReference type="Pfam" id="PF00501">
    <property type="entry name" value="AMP-binding"/>
    <property type="match status" value="1"/>
</dbReference>
<dbReference type="EMBL" id="QXZZ01000037">
    <property type="protein sequence ID" value="RJY49750.1"/>
    <property type="molecule type" value="Genomic_DNA"/>
</dbReference>
<dbReference type="InterPro" id="IPR045851">
    <property type="entry name" value="AMP-bd_C_sf"/>
</dbReference>
<name>A0A3A6WJZ3_9FIRM</name>
<dbReference type="InterPro" id="IPR042099">
    <property type="entry name" value="ANL_N_sf"/>
</dbReference>
<sequence>MNMILQAIFNHGHKQKLDTAIIVDGVEHTYKDLYDDVVERVQGIDNDNCITSIINGKRHIIFIDTESVYEQLILWLAALHRGYIPIVSHPHMDNTYRSRLIRLLGSIDIPIEAQFGVLTSGTTGMPNPLWRTEKSWADYFDIQNDIFHINHATRIFVHGSFSFTGNTNMMLAVLWAGGQIVTSDKMQPKRWQSLIHSYQCTHIYMLPTKLRLLLRWNSSTCSCVQYIIAGSQVVDRELLHSLHMLYPTMEFILYYGASELNYISHCTGEEWHTYPGTVGRPFPGVTVDIKDDYIYVSTRFGICGLDGMVTVGDKGHWCGDYIIFDGRNGDIINRGGYKIAVLDLESQLQVLQTVEDVAVIGVPDSLRGEEVVAFIVPAEGVTVSEVEFDVRRAIPHEEQPKCLRYIDAIPLTDCSKIDKELLKEWYNKE</sequence>
<dbReference type="RefSeq" id="WP_119982993.1">
    <property type="nucleotide sequence ID" value="NZ_QXZZ01000037.1"/>
</dbReference>
<evidence type="ECO:0000256" key="1">
    <source>
        <dbReference type="ARBA" id="ARBA00006432"/>
    </source>
</evidence>